<dbReference type="InterPro" id="IPR002616">
    <property type="entry name" value="tRNA_ribo_trans-like"/>
</dbReference>
<dbReference type="GO" id="GO:0005829">
    <property type="term" value="C:cytosol"/>
    <property type="evidence" value="ECO:0007669"/>
    <property type="project" value="TreeGrafter"/>
</dbReference>
<dbReference type="PANTHER" id="PTHR46499:SF1">
    <property type="entry name" value="QUEUINE TRNA-RIBOSYLTRANSFERASE"/>
    <property type="match status" value="1"/>
</dbReference>
<name>A0A380P0Q0_WEIVI</name>
<dbReference type="STRING" id="1629.IV50_GL001525"/>
<dbReference type="PANTHER" id="PTHR46499">
    <property type="entry name" value="QUEUINE TRNA-RIBOSYLTRANSFERASE"/>
    <property type="match status" value="1"/>
</dbReference>
<organism evidence="4 5">
    <name type="scientific">Weissella viridescens</name>
    <name type="common">Lactobacillus viridescens</name>
    <dbReference type="NCBI Taxonomy" id="1629"/>
    <lineage>
        <taxon>Bacteria</taxon>
        <taxon>Bacillati</taxon>
        <taxon>Bacillota</taxon>
        <taxon>Bacilli</taxon>
        <taxon>Lactobacillales</taxon>
        <taxon>Lactobacillaceae</taxon>
        <taxon>Weissella</taxon>
    </lineage>
</organism>
<evidence type="ECO:0000259" key="3">
    <source>
        <dbReference type="Pfam" id="PF01702"/>
    </source>
</evidence>
<protein>
    <submittedName>
        <fullName evidence="4">Queuine tRNA-ribosyltransferase</fullName>
        <ecNumber evidence="4">2.4.2.29</ecNumber>
    </submittedName>
</protein>
<keyword evidence="1" id="KW-0819">tRNA processing</keyword>
<evidence type="ECO:0000313" key="5">
    <source>
        <dbReference type="Proteomes" id="UP000254621"/>
    </source>
</evidence>
<keyword evidence="4" id="KW-0328">Glycosyltransferase</keyword>
<evidence type="ECO:0000256" key="1">
    <source>
        <dbReference type="ARBA" id="ARBA00022694"/>
    </source>
</evidence>
<dbReference type="NCBIfam" id="TIGR00449">
    <property type="entry name" value="tgt_general"/>
    <property type="match status" value="1"/>
</dbReference>
<dbReference type="SUPFAM" id="SSF51713">
    <property type="entry name" value="tRNA-guanine transglycosylase"/>
    <property type="match status" value="1"/>
</dbReference>
<gene>
    <name evidence="4" type="primary">tgt_1</name>
    <name evidence="4" type="ORF">NCTC13645_01026</name>
</gene>
<evidence type="ECO:0000256" key="2">
    <source>
        <dbReference type="ARBA" id="ARBA00022785"/>
    </source>
</evidence>
<dbReference type="GO" id="GO:0016757">
    <property type="term" value="F:glycosyltransferase activity"/>
    <property type="evidence" value="ECO:0007669"/>
    <property type="project" value="UniProtKB-KW"/>
</dbReference>
<dbReference type="AlphaFoldDB" id="A0A380P0Q0"/>
<dbReference type="Gene3D" id="3.20.20.105">
    <property type="entry name" value="Queuine tRNA-ribosyltransferase-like"/>
    <property type="match status" value="1"/>
</dbReference>
<accession>A0A380P0Q0</accession>
<reference evidence="4 5" key="1">
    <citation type="submission" date="2018-06" db="EMBL/GenBank/DDBJ databases">
        <authorList>
            <consortium name="Pathogen Informatics"/>
            <person name="Doyle S."/>
        </authorList>
    </citation>
    <scope>NUCLEOTIDE SEQUENCE [LARGE SCALE GENOMIC DNA]</scope>
    <source>
        <strain evidence="4 5">NCTC13645</strain>
    </source>
</reference>
<evidence type="ECO:0000313" key="4">
    <source>
        <dbReference type="EMBL" id="SUP58640.1"/>
    </source>
</evidence>
<dbReference type="EC" id="2.4.2.29" evidence="4"/>
<keyword evidence="4" id="KW-0808">Transferase</keyword>
<proteinExistence type="predicted"/>
<sequence length="198" mass="23114">MTPMFMPVGTQATVKNVSTRELREIHSQFILANTYHLWLRPGDELIAQAGGLHKFMDWDGPILTDSGGFQVWSLSQHNKISEEGVTFRNHLNGEKMFLSPEVAMRIQNNLGSDVMMQLDEAIPYFETYDYVKIQLNVHHVGLNEPWRHTSDLKIKRYLVLCKEQDLSNCVSNLLMIWFLWICRDMRLVDYQLVSLRKK</sequence>
<dbReference type="InterPro" id="IPR036511">
    <property type="entry name" value="TGT-like_sf"/>
</dbReference>
<dbReference type="Proteomes" id="UP000254621">
    <property type="component" value="Unassembled WGS sequence"/>
</dbReference>
<feature type="domain" description="tRNA-guanine(15) transglycosylase-like" evidence="3">
    <location>
        <begin position="2"/>
        <end position="136"/>
    </location>
</feature>
<keyword evidence="2" id="KW-0671">Queuosine biosynthesis</keyword>
<dbReference type="InterPro" id="IPR050076">
    <property type="entry name" value="ArchSynthase1/Queuine_TRR"/>
</dbReference>
<dbReference type="GO" id="GO:0008616">
    <property type="term" value="P:tRNA queuosine(34) biosynthetic process"/>
    <property type="evidence" value="ECO:0007669"/>
    <property type="project" value="UniProtKB-KW"/>
</dbReference>
<dbReference type="Pfam" id="PF01702">
    <property type="entry name" value="TGT"/>
    <property type="match status" value="1"/>
</dbReference>
<dbReference type="EMBL" id="UHIV01000003">
    <property type="protein sequence ID" value="SUP58640.1"/>
    <property type="molecule type" value="Genomic_DNA"/>
</dbReference>